<dbReference type="EMBL" id="QGLE01000013">
    <property type="protein sequence ID" value="PWR18559.1"/>
    <property type="molecule type" value="Genomic_DNA"/>
</dbReference>
<evidence type="ECO:0008006" key="3">
    <source>
        <dbReference type="Google" id="ProtNLM"/>
    </source>
</evidence>
<dbReference type="OrthoDB" id="6086999at2"/>
<evidence type="ECO:0000313" key="1">
    <source>
        <dbReference type="EMBL" id="PWR18559.1"/>
    </source>
</evidence>
<protein>
    <recommendedName>
        <fullName evidence="3">DUF3108 domain-containing protein</fullName>
    </recommendedName>
</protein>
<name>A0A317DV54_9PROT</name>
<reference evidence="1 2" key="1">
    <citation type="submission" date="2018-05" db="EMBL/GenBank/DDBJ databases">
        <title>Zavarzinia sp. HR-AS.</title>
        <authorList>
            <person name="Lee Y."/>
            <person name="Jeon C.O."/>
        </authorList>
    </citation>
    <scope>NUCLEOTIDE SEQUENCE [LARGE SCALE GENOMIC DNA]</scope>
    <source>
        <strain evidence="1 2">HR-AS</strain>
    </source>
</reference>
<accession>A0A317DV54</accession>
<keyword evidence="2" id="KW-1185">Reference proteome</keyword>
<dbReference type="RefSeq" id="WP_109907605.1">
    <property type="nucleotide sequence ID" value="NZ_QGLE01000013.1"/>
</dbReference>
<evidence type="ECO:0000313" key="2">
    <source>
        <dbReference type="Proteomes" id="UP000245461"/>
    </source>
</evidence>
<dbReference type="Proteomes" id="UP000245461">
    <property type="component" value="Unassembled WGS sequence"/>
</dbReference>
<comment type="caution">
    <text evidence="1">The sequence shown here is derived from an EMBL/GenBank/DDBJ whole genome shotgun (WGS) entry which is preliminary data.</text>
</comment>
<organism evidence="1 2">
    <name type="scientific">Zavarzinia aquatilis</name>
    <dbReference type="NCBI Taxonomy" id="2211142"/>
    <lineage>
        <taxon>Bacteria</taxon>
        <taxon>Pseudomonadati</taxon>
        <taxon>Pseudomonadota</taxon>
        <taxon>Alphaproteobacteria</taxon>
        <taxon>Rhodospirillales</taxon>
        <taxon>Zavarziniaceae</taxon>
        <taxon>Zavarzinia</taxon>
    </lineage>
</organism>
<sequence length="229" mass="25499">MKTWLRALVALIVWIGGVAAPARAERAGQTPQPVYFEVWRNGSLIGTHRIAFRHDGADLVVDIDIRLAVSFASITLFRYEHRNEERWRDGRLIAMTSATNDDGTAERVDIAAGADGLVVRGSDFAGTVPADLLPTTYWRMDSVRQRRLISSQDGRPMAVTVTDAGLDTVQSEGRAVPASRYLMRGDLDLDLWYDAAGNWVKLEFAASDGSVIEYRRVVEPRRLEAEVRP</sequence>
<dbReference type="Pfam" id="PF19630">
    <property type="entry name" value="DUF6134"/>
    <property type="match status" value="1"/>
</dbReference>
<gene>
    <name evidence="1" type="ORF">DKG74_18190</name>
</gene>
<proteinExistence type="predicted"/>
<dbReference type="InterPro" id="IPR045767">
    <property type="entry name" value="DUF6134"/>
</dbReference>
<dbReference type="AlphaFoldDB" id="A0A317DV54"/>